<evidence type="ECO:0000256" key="9">
    <source>
        <dbReference type="PROSITE-ProRule" id="PRU00282"/>
    </source>
</evidence>
<feature type="repeat" description="Solcar" evidence="9">
    <location>
        <begin position="224"/>
        <end position="323"/>
    </location>
</feature>
<feature type="transmembrane region" description="Helical" evidence="11">
    <location>
        <begin position="68"/>
        <end position="90"/>
    </location>
</feature>
<evidence type="ECO:0000256" key="7">
    <source>
        <dbReference type="ARBA" id="ARBA00023128"/>
    </source>
</evidence>
<dbReference type="GO" id="GO:0031966">
    <property type="term" value="C:mitochondrial membrane"/>
    <property type="evidence" value="ECO:0007669"/>
    <property type="project" value="UniProtKB-SubCell"/>
</dbReference>
<dbReference type="FunCoup" id="A0A0C2ZA78">
    <property type="interactions" value="79"/>
</dbReference>
<accession>A0A0C2ZA78</accession>
<dbReference type="InParanoid" id="A0A0C2ZA78"/>
<keyword evidence="6 11" id="KW-1133">Transmembrane helix</keyword>
<evidence type="ECO:0000256" key="8">
    <source>
        <dbReference type="ARBA" id="ARBA00023136"/>
    </source>
</evidence>
<name>A0A0C2ZA78_9AGAM</name>
<feature type="transmembrane region" description="Helical" evidence="11">
    <location>
        <begin position="130"/>
        <end position="154"/>
    </location>
</feature>
<dbReference type="InterPro" id="IPR023395">
    <property type="entry name" value="MCP_dom_sf"/>
</dbReference>
<sequence length="330" mass="37322">MQQSGSKKWIANSFIAGAGSGIIVSITTCSLDVIKTRLQAQQAVPRQQGYQGVLGIFKTILRQDGIRGLYRGLGPTILAYLPNTAIYFAVYDGVKARFGEHPPGDGPRSRHIYLAPQPEDYQPLMREHPWILHTLSAMIAGAASATCTNPLWVIQTRFMTQSRREVRYRHTFDAARIIHETEGIRAFYRGLLPSLIGITHPAVQFPLYEWLKRWAQGDSDVPLRNHAITLPCSTLSKIAASLATYPHEVIRTRLQTLRPPISEDVSSDRMIKRHDRRSLIYVTRKMVEKEGWTSLYRGLSVNLFRTVPNNVVGLLAYELLLEHLSSREYS</sequence>
<dbReference type="InterPro" id="IPR018108">
    <property type="entry name" value="MCP_transmembrane"/>
</dbReference>
<evidence type="ECO:0000256" key="2">
    <source>
        <dbReference type="ARBA" id="ARBA00006375"/>
    </source>
</evidence>
<keyword evidence="3 10" id="KW-0813">Transport</keyword>
<evidence type="ECO:0000256" key="10">
    <source>
        <dbReference type="RuleBase" id="RU000488"/>
    </source>
</evidence>
<dbReference type="PRINTS" id="PR00926">
    <property type="entry name" value="MITOCARRIER"/>
</dbReference>
<feature type="repeat" description="Solcar" evidence="9">
    <location>
        <begin position="8"/>
        <end position="97"/>
    </location>
</feature>
<evidence type="ECO:0000313" key="12">
    <source>
        <dbReference type="EMBL" id="KIM58778.1"/>
    </source>
</evidence>
<keyword evidence="5" id="KW-0677">Repeat</keyword>
<dbReference type="GO" id="GO:0015215">
    <property type="term" value="F:nucleotide transmembrane transporter activity"/>
    <property type="evidence" value="ECO:0007669"/>
    <property type="project" value="UniProtKB-ARBA"/>
</dbReference>
<dbReference type="SUPFAM" id="SSF103506">
    <property type="entry name" value="Mitochondrial carrier"/>
    <property type="match status" value="1"/>
</dbReference>
<dbReference type="AlphaFoldDB" id="A0A0C2ZA78"/>
<dbReference type="InterPro" id="IPR044712">
    <property type="entry name" value="SLC25A32-like"/>
</dbReference>
<proteinExistence type="inferred from homology"/>
<protein>
    <recommendedName>
        <fullName evidence="14">Mitochondrial carrier protein</fullName>
    </recommendedName>
</protein>
<dbReference type="EMBL" id="KN822081">
    <property type="protein sequence ID" value="KIM58778.1"/>
    <property type="molecule type" value="Genomic_DNA"/>
</dbReference>
<dbReference type="Gene3D" id="1.50.40.10">
    <property type="entry name" value="Mitochondrial carrier domain"/>
    <property type="match status" value="2"/>
</dbReference>
<keyword evidence="8 9" id="KW-0472">Membrane</keyword>
<dbReference type="PANTHER" id="PTHR45683">
    <property type="entry name" value="MITOCHONDRIAL NICOTINAMIDE ADENINE DINUCLEOTIDE TRANSPORTER 1-RELATED-RELATED"/>
    <property type="match status" value="1"/>
</dbReference>
<dbReference type="Pfam" id="PF00153">
    <property type="entry name" value="Mito_carr"/>
    <property type="match status" value="3"/>
</dbReference>
<dbReference type="HOGENOM" id="CLU_015166_6_1_1"/>
<keyword evidence="7" id="KW-0496">Mitochondrion</keyword>
<evidence type="ECO:0000313" key="13">
    <source>
        <dbReference type="Proteomes" id="UP000053989"/>
    </source>
</evidence>
<evidence type="ECO:0000256" key="6">
    <source>
        <dbReference type="ARBA" id="ARBA00022989"/>
    </source>
</evidence>
<evidence type="ECO:0000256" key="1">
    <source>
        <dbReference type="ARBA" id="ARBA00004225"/>
    </source>
</evidence>
<comment type="similarity">
    <text evidence="2 10">Belongs to the mitochondrial carrier (TC 2.A.29) family.</text>
</comment>
<dbReference type="Proteomes" id="UP000053989">
    <property type="component" value="Unassembled WGS sequence"/>
</dbReference>
<evidence type="ECO:0000256" key="4">
    <source>
        <dbReference type="ARBA" id="ARBA00022692"/>
    </source>
</evidence>
<comment type="subcellular location">
    <subcellularLocation>
        <location evidence="1">Mitochondrion membrane</location>
        <topology evidence="1">Multi-pass membrane protein</topology>
    </subcellularLocation>
</comment>
<dbReference type="PROSITE" id="PS50920">
    <property type="entry name" value="SOLCAR"/>
    <property type="match status" value="3"/>
</dbReference>
<feature type="repeat" description="Solcar" evidence="9">
    <location>
        <begin position="128"/>
        <end position="214"/>
    </location>
</feature>
<reference evidence="12 13" key="1">
    <citation type="submission" date="2014-04" db="EMBL/GenBank/DDBJ databases">
        <authorList>
            <consortium name="DOE Joint Genome Institute"/>
            <person name="Kuo A."/>
            <person name="Kohler A."/>
            <person name="Nagy L.G."/>
            <person name="Floudas D."/>
            <person name="Copeland A."/>
            <person name="Barry K.W."/>
            <person name="Cichocki N."/>
            <person name="Veneault-Fourrey C."/>
            <person name="LaButti K."/>
            <person name="Lindquist E.A."/>
            <person name="Lipzen A."/>
            <person name="Lundell T."/>
            <person name="Morin E."/>
            <person name="Murat C."/>
            <person name="Sun H."/>
            <person name="Tunlid A."/>
            <person name="Henrissat B."/>
            <person name="Grigoriev I.V."/>
            <person name="Hibbett D.S."/>
            <person name="Martin F."/>
            <person name="Nordberg H.P."/>
            <person name="Cantor M.N."/>
            <person name="Hua S.X."/>
        </authorList>
    </citation>
    <scope>NUCLEOTIDE SEQUENCE [LARGE SCALE GENOMIC DNA]</scope>
    <source>
        <strain evidence="12 13">Foug A</strain>
    </source>
</reference>
<keyword evidence="4 9" id="KW-0812">Transmembrane</keyword>
<evidence type="ECO:0000256" key="3">
    <source>
        <dbReference type="ARBA" id="ARBA00022448"/>
    </source>
</evidence>
<dbReference type="InterPro" id="IPR002067">
    <property type="entry name" value="MCP"/>
</dbReference>
<dbReference type="OrthoDB" id="10266426at2759"/>
<evidence type="ECO:0000256" key="11">
    <source>
        <dbReference type="SAM" id="Phobius"/>
    </source>
</evidence>
<reference evidence="13" key="2">
    <citation type="submission" date="2015-01" db="EMBL/GenBank/DDBJ databases">
        <title>Evolutionary Origins and Diversification of the Mycorrhizal Mutualists.</title>
        <authorList>
            <consortium name="DOE Joint Genome Institute"/>
            <consortium name="Mycorrhizal Genomics Consortium"/>
            <person name="Kohler A."/>
            <person name="Kuo A."/>
            <person name="Nagy L.G."/>
            <person name="Floudas D."/>
            <person name="Copeland A."/>
            <person name="Barry K.W."/>
            <person name="Cichocki N."/>
            <person name="Veneault-Fourrey C."/>
            <person name="LaButti K."/>
            <person name="Lindquist E.A."/>
            <person name="Lipzen A."/>
            <person name="Lundell T."/>
            <person name="Morin E."/>
            <person name="Murat C."/>
            <person name="Riley R."/>
            <person name="Ohm R."/>
            <person name="Sun H."/>
            <person name="Tunlid A."/>
            <person name="Henrissat B."/>
            <person name="Grigoriev I.V."/>
            <person name="Hibbett D.S."/>
            <person name="Martin F."/>
        </authorList>
    </citation>
    <scope>NUCLEOTIDE SEQUENCE [LARGE SCALE GENOMIC DNA]</scope>
    <source>
        <strain evidence="13">Foug A</strain>
    </source>
</reference>
<evidence type="ECO:0000256" key="5">
    <source>
        <dbReference type="ARBA" id="ARBA00022737"/>
    </source>
</evidence>
<organism evidence="12 13">
    <name type="scientific">Scleroderma citrinum Foug A</name>
    <dbReference type="NCBI Taxonomy" id="1036808"/>
    <lineage>
        <taxon>Eukaryota</taxon>
        <taxon>Fungi</taxon>
        <taxon>Dikarya</taxon>
        <taxon>Basidiomycota</taxon>
        <taxon>Agaricomycotina</taxon>
        <taxon>Agaricomycetes</taxon>
        <taxon>Agaricomycetidae</taxon>
        <taxon>Boletales</taxon>
        <taxon>Sclerodermatineae</taxon>
        <taxon>Sclerodermataceae</taxon>
        <taxon>Scleroderma</taxon>
    </lineage>
</organism>
<keyword evidence="13" id="KW-1185">Reference proteome</keyword>
<gene>
    <name evidence="12" type="ORF">SCLCIDRAFT_1218328</name>
</gene>
<evidence type="ECO:0008006" key="14">
    <source>
        <dbReference type="Google" id="ProtNLM"/>
    </source>
</evidence>